<proteinExistence type="predicted"/>
<gene>
    <name evidence="1" type="ORF">BJ960_000902</name>
</gene>
<dbReference type="EMBL" id="JACCBD010000001">
    <property type="protein sequence ID" value="NYD26099.1"/>
    <property type="molecule type" value="Genomic_DNA"/>
</dbReference>
<organism evidence="1 2">
    <name type="scientific">Leucobacter aridicollis</name>
    <dbReference type="NCBI Taxonomy" id="283878"/>
    <lineage>
        <taxon>Bacteria</taxon>
        <taxon>Bacillati</taxon>
        <taxon>Actinomycetota</taxon>
        <taxon>Actinomycetes</taxon>
        <taxon>Micrococcales</taxon>
        <taxon>Microbacteriaceae</taxon>
        <taxon>Leucobacter</taxon>
    </lineage>
</organism>
<accession>A0A852R6M7</accession>
<keyword evidence="2" id="KW-1185">Reference proteome</keyword>
<reference evidence="1 2" key="1">
    <citation type="submission" date="2020-07" db="EMBL/GenBank/DDBJ databases">
        <title>Sequencing the genomes of 1000 actinobacteria strains.</title>
        <authorList>
            <person name="Klenk H.-P."/>
        </authorList>
    </citation>
    <scope>NUCLEOTIDE SEQUENCE [LARGE SCALE GENOMIC DNA]</scope>
    <source>
        <strain evidence="1 2">DSM 17380</strain>
    </source>
</reference>
<dbReference type="Proteomes" id="UP000586095">
    <property type="component" value="Unassembled WGS sequence"/>
</dbReference>
<comment type="caution">
    <text evidence="1">The sequence shown here is derived from an EMBL/GenBank/DDBJ whole genome shotgun (WGS) entry which is preliminary data.</text>
</comment>
<dbReference type="AlphaFoldDB" id="A0A852R6M7"/>
<evidence type="ECO:0000313" key="1">
    <source>
        <dbReference type="EMBL" id="NYD26099.1"/>
    </source>
</evidence>
<name>A0A852R6M7_9MICO</name>
<sequence>MADDRTCTECGAVYPSVRAAMLCCDEEYRGDRYTEENR</sequence>
<evidence type="ECO:0000313" key="2">
    <source>
        <dbReference type="Proteomes" id="UP000586095"/>
    </source>
</evidence>
<protein>
    <submittedName>
        <fullName evidence="1">Uncharacterized protein</fullName>
    </submittedName>
</protein>